<dbReference type="InterPro" id="IPR017853">
    <property type="entry name" value="GH"/>
</dbReference>
<dbReference type="InterPro" id="IPR007253">
    <property type="entry name" value="Cell_wall-bd_2"/>
</dbReference>
<feature type="signal peptide" evidence="1">
    <location>
        <begin position="1"/>
        <end position="17"/>
    </location>
</feature>
<dbReference type="PANTHER" id="PTHR30032:SF8">
    <property type="entry name" value="GERMINATION-SPECIFIC N-ACETYLMURAMOYL-L-ALANINE AMIDASE"/>
    <property type="match status" value="1"/>
</dbReference>
<feature type="domain" description="F5/8 type C" evidence="2">
    <location>
        <begin position="734"/>
        <end position="836"/>
    </location>
</feature>
<protein>
    <recommendedName>
        <fullName evidence="2">F5/8 type C domain-containing protein</fullName>
    </recommendedName>
</protein>
<evidence type="ECO:0000256" key="1">
    <source>
        <dbReference type="SAM" id="SignalP"/>
    </source>
</evidence>
<dbReference type="InterPro" id="IPR051922">
    <property type="entry name" value="Bact_Sporulation_Assoc"/>
</dbReference>
<dbReference type="SUPFAM" id="SSF49785">
    <property type="entry name" value="Galactose-binding domain-like"/>
    <property type="match status" value="2"/>
</dbReference>
<feature type="chain" id="PRO_5010375469" description="F5/8 type C domain-containing protein" evidence="1">
    <location>
        <begin position="18"/>
        <end position="1418"/>
    </location>
</feature>
<keyword evidence="4" id="KW-1185">Reference proteome</keyword>
<keyword evidence="1" id="KW-0732">Signal</keyword>
<dbReference type="Proteomes" id="UP000185612">
    <property type="component" value="Unassembled WGS sequence"/>
</dbReference>
<dbReference type="PANTHER" id="PTHR30032">
    <property type="entry name" value="N-ACETYLMURAMOYL-L-ALANINE AMIDASE-RELATED"/>
    <property type="match status" value="1"/>
</dbReference>
<dbReference type="InterPro" id="IPR008979">
    <property type="entry name" value="Galactose-bd-like_sf"/>
</dbReference>
<dbReference type="SUPFAM" id="SSF51445">
    <property type="entry name" value="(Trans)glycosidases"/>
    <property type="match status" value="1"/>
</dbReference>
<name>A0A1Q5PVI9_9ACTO</name>
<reference evidence="4" key="1">
    <citation type="submission" date="2016-12" db="EMBL/GenBank/DDBJ databases">
        <authorList>
            <person name="Meng X."/>
        </authorList>
    </citation>
    <scope>NUCLEOTIDE SEQUENCE [LARGE SCALE GENOMIC DNA]</scope>
    <source>
        <strain evidence="4">DSM 20732</strain>
    </source>
</reference>
<accession>A0A1Q5PVI9</accession>
<sequence>MGLALALSLSAVPSAHADPVAPPAVPTAVASGIAYPGQAPGVATATAAEQQFTLSNAVIAATYDFTSGQPLLAAVLNKETGQAVPLQSSPVLRFSLGGTEYDLTGATVVDQPRIVDLAATADSPTLALRHAGKALTATYRVDAGAAGQVDVTLQAELRDEANYVRQVVKIAPAGETPLPITAFTVLDAPATAAAVEGRDAGYPITFGEEGARTAWIGLENPMASASVEGGRAVLFLERAGHVRKAEPVELATTVGVNVAGQQRRAFAYYLERERPHFRRTFLHYQSWFDLKPGDAGTDVLTMPATELTSAIDLFGTQFTSRGAQLDSYWIDDGWDYLRDPRVSDESDMHVWDFDPGQFGDGFAAQRAVAEKHGGSLSVWMSPFGGYGTSAARRQALNASKEGDQVLETYGGRQFKLSGEKYFSHFRSQVFNMMDNHNVQGFKFDGIGGGLYQTVPAATYRADYEAMFRLARDMRAHRSDVFINTTVGTWGSPYWMWHSDSIWRDGHDAAKAGEGPDQELYVSYRDGEVYQNFVVEAPLVPITKLMNHGFIFSNRAPQFAANHDLGRPETRRALAADMRNYFAMGLELQELYVRNTLVDPARIGEENADWFWDELTRNAKWARANEALLADVHWVGGDPRAAEVYGTAAWSNATGSEQAMLMVRNPAARPQHFAFAPGEAFELPAGAHGTYRCVERDGQAEPFVAGQAHPYYVTLEPFQVKLFECAPSTEAPTDSAEPEYSPEFNKLPKNGWQIVASSEETQGEPGQASRAIDDNASTIWHSRYTRPTTGPHWLQVDMQLANEVWRLGYTPRPGGGGNGRFKDFELLVSADGTEWRTAVVGQFPNSESTQFLTLPEELRTFRHFKLVGKNTHNGRDFGAVAELTAYGVAGEDPFLDRTGWQASADSEETQGEAGQASRAIDGSVGTFWHTAYHPSIDPLPHTLTLDMQYVASVDGLRYLPRQDEGTNGVIQDYRIEVSADGDAWQVAHEGQFTDKNAALVTFDPVTARYVRLVALSAQNGGQFAGAAEVDVQGQYLFLTPPAQLEIDDQPGTGADSFLIPELPGIRFLSNGNDIAAGKHVVPAGTESVLIQAAPQPGYRFVPQAKTDYQLTFSTAGSNVTHTRLAGRDRVDTAIAAAQDGGYTPGTALLATGNSHVDAMAAGPLAGALDAPIYFSTSPDFLEVKVLEAMRAAQVQKVYIVGGEHSVPVAKELALNYAGIETVRVAGQNRYTTAQAVVAETSKVRGKEPQAFFIASGSSYADTLGAGVAAGRSGGVVILAGDGTLPSASQAMLAQAPHVPVVLVGGPAAQVRQHPALAGREVTTVVGANRFETMSKLHAAYAADATKLVVATGFGFADALAAGSRALADDGALLLVEPTRVPPATAQALAGGKFRKLEILGGRASVHDEVAQALHAALQN</sequence>
<dbReference type="Pfam" id="PF00754">
    <property type="entry name" value="F5_F8_type_C"/>
    <property type="match status" value="2"/>
</dbReference>
<organism evidence="3 4">
    <name type="scientific">Buchananella hordeovulneris</name>
    <dbReference type="NCBI Taxonomy" id="52770"/>
    <lineage>
        <taxon>Bacteria</taxon>
        <taxon>Bacillati</taxon>
        <taxon>Actinomycetota</taxon>
        <taxon>Actinomycetes</taxon>
        <taxon>Actinomycetales</taxon>
        <taxon>Actinomycetaceae</taxon>
        <taxon>Buchananella</taxon>
    </lineage>
</organism>
<feature type="domain" description="F5/8 type C" evidence="2">
    <location>
        <begin position="880"/>
        <end position="1033"/>
    </location>
</feature>
<dbReference type="PROSITE" id="PS50022">
    <property type="entry name" value="FA58C_3"/>
    <property type="match status" value="2"/>
</dbReference>
<dbReference type="EMBL" id="MQVS01000006">
    <property type="protein sequence ID" value="OKL51601.1"/>
    <property type="molecule type" value="Genomic_DNA"/>
</dbReference>
<evidence type="ECO:0000259" key="2">
    <source>
        <dbReference type="PROSITE" id="PS50022"/>
    </source>
</evidence>
<dbReference type="Gene3D" id="3.20.20.70">
    <property type="entry name" value="Aldolase class I"/>
    <property type="match status" value="1"/>
</dbReference>
<comment type="caution">
    <text evidence="3">The sequence shown here is derived from an EMBL/GenBank/DDBJ whole genome shotgun (WGS) entry which is preliminary data.</text>
</comment>
<evidence type="ECO:0000313" key="4">
    <source>
        <dbReference type="Proteomes" id="UP000185612"/>
    </source>
</evidence>
<dbReference type="InterPro" id="IPR000421">
    <property type="entry name" value="FA58C"/>
</dbReference>
<dbReference type="Gene3D" id="2.60.120.260">
    <property type="entry name" value="Galactose-binding domain-like"/>
    <property type="match status" value="2"/>
</dbReference>
<proteinExistence type="predicted"/>
<gene>
    <name evidence="3" type="ORF">BSZ40_07095</name>
</gene>
<dbReference type="Pfam" id="PF04122">
    <property type="entry name" value="CW_binding_2"/>
    <property type="match status" value="3"/>
</dbReference>
<dbReference type="STRING" id="52770.BSZ40_07095"/>
<dbReference type="InParanoid" id="A0A1Q5PVI9"/>
<evidence type="ECO:0000313" key="3">
    <source>
        <dbReference type="EMBL" id="OKL51601.1"/>
    </source>
</evidence>
<dbReference type="Gene3D" id="3.40.50.12090">
    <property type="match status" value="1"/>
</dbReference>
<dbReference type="InterPro" id="IPR013785">
    <property type="entry name" value="Aldolase_TIM"/>
</dbReference>